<comment type="caution">
    <text evidence="3">The sequence shown here is derived from an EMBL/GenBank/DDBJ whole genome shotgun (WGS) entry which is preliminary data.</text>
</comment>
<feature type="domain" description="DUF2090" evidence="2">
    <location>
        <begin position="4"/>
        <end position="278"/>
    </location>
</feature>
<dbReference type="InterPro" id="IPR013785">
    <property type="entry name" value="Aldolase_TIM"/>
</dbReference>
<dbReference type="PANTHER" id="PTHR39340:SF1">
    <property type="entry name" value="SULFOFRUCTOSEPHOSPHATE ALDOLASE"/>
    <property type="match status" value="1"/>
</dbReference>
<dbReference type="Gene3D" id="3.20.20.70">
    <property type="entry name" value="Aldolase class I"/>
    <property type="match status" value="1"/>
</dbReference>
<dbReference type="Pfam" id="PF09863">
    <property type="entry name" value="DUF2090"/>
    <property type="match status" value="1"/>
</dbReference>
<dbReference type="InterPro" id="IPR050552">
    <property type="entry name" value="LacD_aldolase"/>
</dbReference>
<dbReference type="PANTHER" id="PTHR39340">
    <property type="entry name" value="SULFOFRUCTOSEPHOSPHATE ALDOLASE"/>
    <property type="match status" value="1"/>
</dbReference>
<dbReference type="InterPro" id="IPR018659">
    <property type="entry name" value="DUF2090"/>
</dbReference>
<accession>A0A1G2E7T3</accession>
<keyword evidence="1" id="KW-0456">Lyase</keyword>
<organism evidence="3 4">
    <name type="scientific">Candidatus Nealsonbacteria bacterium RIFCSPHIGHO2_02_FULL_43_13</name>
    <dbReference type="NCBI Taxonomy" id="1801668"/>
    <lineage>
        <taxon>Bacteria</taxon>
        <taxon>Candidatus Nealsoniibacteriota</taxon>
    </lineage>
</organism>
<evidence type="ECO:0000313" key="4">
    <source>
        <dbReference type="Proteomes" id="UP000178703"/>
    </source>
</evidence>
<dbReference type="SUPFAM" id="SSF51569">
    <property type="entry name" value="Aldolase"/>
    <property type="match status" value="1"/>
</dbReference>
<evidence type="ECO:0000313" key="3">
    <source>
        <dbReference type="EMBL" id="OGZ21934.1"/>
    </source>
</evidence>
<protein>
    <recommendedName>
        <fullName evidence="2">DUF2090 domain-containing protein</fullName>
    </recommendedName>
</protein>
<sequence>MVSKKLYILPFDHRGSFIQMFGFSEEELTPAESSTIADYKHLIYEGFLLSLKIGVSKESAAILVDERFGAKILEETRSLGIMRILNAEKSGQDEFDFEYGPDFRDHIEKFKPDYVKVLVRYNPAGDKELNSRQITRLKTINEFCRENNYKFLFELLVHPPSDARIMQASIKELQDNGIEPDVWKLEGVEDFDELKAVVEQTRSQGRQNVGVVVLGRGESEEKVRLWLTVAAKIPGVVGFAVGRTIFKQALLDYHQGAVKREEAARVIAQNYKSFVDLFEVG</sequence>
<dbReference type="AlphaFoldDB" id="A0A1G2E7T3"/>
<name>A0A1G2E7T3_9BACT</name>
<dbReference type="GO" id="GO:1902777">
    <property type="term" value="P:6-sulfoquinovose(1-) catabolic process"/>
    <property type="evidence" value="ECO:0007669"/>
    <property type="project" value="TreeGrafter"/>
</dbReference>
<reference evidence="3 4" key="1">
    <citation type="journal article" date="2016" name="Nat. Commun.">
        <title>Thousands of microbial genomes shed light on interconnected biogeochemical processes in an aquifer system.</title>
        <authorList>
            <person name="Anantharaman K."/>
            <person name="Brown C.T."/>
            <person name="Hug L.A."/>
            <person name="Sharon I."/>
            <person name="Castelle C.J."/>
            <person name="Probst A.J."/>
            <person name="Thomas B.C."/>
            <person name="Singh A."/>
            <person name="Wilkins M.J."/>
            <person name="Karaoz U."/>
            <person name="Brodie E.L."/>
            <person name="Williams K.H."/>
            <person name="Hubbard S.S."/>
            <person name="Banfield J.F."/>
        </authorList>
    </citation>
    <scope>NUCLEOTIDE SEQUENCE [LARGE SCALE GENOMIC DNA]</scope>
</reference>
<gene>
    <name evidence="3" type="ORF">A3D46_03115</name>
</gene>
<evidence type="ECO:0000259" key="2">
    <source>
        <dbReference type="Pfam" id="PF09863"/>
    </source>
</evidence>
<evidence type="ECO:0000256" key="1">
    <source>
        <dbReference type="ARBA" id="ARBA00023239"/>
    </source>
</evidence>
<dbReference type="STRING" id="1801668.A3D46_03115"/>
<dbReference type="EMBL" id="MHMD01000012">
    <property type="protein sequence ID" value="OGZ21934.1"/>
    <property type="molecule type" value="Genomic_DNA"/>
</dbReference>
<proteinExistence type="predicted"/>
<dbReference type="Proteomes" id="UP000178703">
    <property type="component" value="Unassembled WGS sequence"/>
</dbReference>
<dbReference type="GO" id="GO:0061595">
    <property type="term" value="F:6-deoxy-6-sulfofructose-1-phosphate aldolase activity"/>
    <property type="evidence" value="ECO:0007669"/>
    <property type="project" value="TreeGrafter"/>
</dbReference>